<feature type="transmembrane region" description="Helical" evidence="6">
    <location>
        <begin position="188"/>
        <end position="210"/>
    </location>
</feature>
<proteinExistence type="predicted"/>
<evidence type="ECO:0000256" key="3">
    <source>
        <dbReference type="ARBA" id="ARBA00022692"/>
    </source>
</evidence>
<comment type="subcellular location">
    <subcellularLocation>
        <location evidence="1">Cell membrane</location>
        <topology evidence="1">Multi-pass membrane protein</topology>
    </subcellularLocation>
</comment>
<dbReference type="GO" id="GO:0005886">
    <property type="term" value="C:plasma membrane"/>
    <property type="evidence" value="ECO:0007669"/>
    <property type="project" value="UniProtKB-SubCell"/>
</dbReference>
<dbReference type="PIRSF" id="PIRSF035875">
    <property type="entry name" value="RNase_BN"/>
    <property type="match status" value="1"/>
</dbReference>
<keyword evidence="4 6" id="KW-1133">Transmembrane helix</keyword>
<protein>
    <submittedName>
        <fullName evidence="8">YihY family inner membrane protein</fullName>
    </submittedName>
    <submittedName>
        <fullName evidence="7">YihY/virulence factor BrkB family protein</fullName>
    </submittedName>
</protein>
<evidence type="ECO:0000313" key="10">
    <source>
        <dbReference type="Proteomes" id="UP000427636"/>
    </source>
</evidence>
<dbReference type="Pfam" id="PF03631">
    <property type="entry name" value="Virul_fac_BrkB"/>
    <property type="match status" value="1"/>
</dbReference>
<dbReference type="Proteomes" id="UP000235670">
    <property type="component" value="Unassembled WGS sequence"/>
</dbReference>
<feature type="transmembrane region" description="Helical" evidence="6">
    <location>
        <begin position="256"/>
        <end position="278"/>
    </location>
</feature>
<dbReference type="STRING" id="84135.GCA_001052115_00362"/>
<organism evidence="7 9">
    <name type="scientific">Gemella sanguinis</name>
    <dbReference type="NCBI Taxonomy" id="84135"/>
    <lineage>
        <taxon>Bacteria</taxon>
        <taxon>Bacillati</taxon>
        <taxon>Bacillota</taxon>
        <taxon>Bacilli</taxon>
        <taxon>Bacillales</taxon>
        <taxon>Gemellaceae</taxon>
        <taxon>Gemella</taxon>
    </lineage>
</organism>
<keyword evidence="5 6" id="KW-0472">Membrane</keyword>
<dbReference type="GeneID" id="84803190"/>
<feature type="transmembrane region" description="Helical" evidence="6">
    <location>
        <begin position="44"/>
        <end position="66"/>
    </location>
</feature>
<name>A0A2N6SEF8_9BACL</name>
<reference evidence="7 9" key="1">
    <citation type="submission" date="2017-09" db="EMBL/GenBank/DDBJ databases">
        <title>Bacterial strain isolated from the female urinary microbiota.</title>
        <authorList>
            <person name="Thomas-White K."/>
            <person name="Kumar N."/>
            <person name="Forster S."/>
            <person name="Putonti C."/>
            <person name="Lawley T."/>
            <person name="Wolfe A.J."/>
        </authorList>
    </citation>
    <scope>NUCLEOTIDE SEQUENCE [LARGE SCALE GENOMIC DNA]</scope>
    <source>
        <strain evidence="7 9">UMB0186</strain>
    </source>
</reference>
<evidence type="ECO:0000313" key="7">
    <source>
        <dbReference type="EMBL" id="PMC52332.1"/>
    </source>
</evidence>
<keyword evidence="10" id="KW-1185">Reference proteome</keyword>
<dbReference type="NCBIfam" id="TIGR00765">
    <property type="entry name" value="yihY_not_rbn"/>
    <property type="match status" value="1"/>
</dbReference>
<dbReference type="AlphaFoldDB" id="A0A2N6SEF8"/>
<dbReference type="PANTHER" id="PTHR30213">
    <property type="entry name" value="INNER MEMBRANE PROTEIN YHJD"/>
    <property type="match status" value="1"/>
</dbReference>
<evidence type="ECO:0000256" key="5">
    <source>
        <dbReference type="ARBA" id="ARBA00023136"/>
    </source>
</evidence>
<dbReference type="RefSeq" id="WP_006364872.1">
    <property type="nucleotide sequence ID" value="NZ_CAUTAO010000004.1"/>
</dbReference>
<evidence type="ECO:0000256" key="4">
    <source>
        <dbReference type="ARBA" id="ARBA00022989"/>
    </source>
</evidence>
<dbReference type="InterPro" id="IPR017039">
    <property type="entry name" value="Virul_fac_BrkB"/>
</dbReference>
<evidence type="ECO:0000313" key="8">
    <source>
        <dbReference type="EMBL" id="QGS08204.1"/>
    </source>
</evidence>
<feature type="transmembrane region" description="Helical" evidence="6">
    <location>
        <begin position="222"/>
        <end position="244"/>
    </location>
</feature>
<evidence type="ECO:0000256" key="2">
    <source>
        <dbReference type="ARBA" id="ARBA00022475"/>
    </source>
</evidence>
<evidence type="ECO:0000256" key="1">
    <source>
        <dbReference type="ARBA" id="ARBA00004651"/>
    </source>
</evidence>
<feature type="transmembrane region" description="Helical" evidence="6">
    <location>
        <begin position="148"/>
        <end position="168"/>
    </location>
</feature>
<dbReference type="OrthoDB" id="9775903at2"/>
<keyword evidence="2" id="KW-1003">Cell membrane</keyword>
<evidence type="ECO:0000256" key="6">
    <source>
        <dbReference type="SAM" id="Phobius"/>
    </source>
</evidence>
<gene>
    <name evidence="7" type="ORF">CJ218_05710</name>
    <name evidence="8" type="ORF">FOC50_07980</name>
</gene>
<keyword evidence="3 6" id="KW-0812">Transmembrane</keyword>
<feature type="transmembrane region" description="Helical" evidence="6">
    <location>
        <begin position="105"/>
        <end position="128"/>
    </location>
</feature>
<reference evidence="8 10" key="2">
    <citation type="submission" date="2019-11" db="EMBL/GenBank/DDBJ databases">
        <title>FDA dAtabase for Regulatory Grade micrObial Sequences (FDA-ARGOS): Supporting development and validation of Infectious Disease Dx tests.</title>
        <authorList>
            <person name="Turner S."/>
            <person name="Byrd R."/>
            <person name="Tallon L."/>
            <person name="Sadzewicz L."/>
            <person name="Vavikolanu K."/>
            <person name="Mehta A."/>
            <person name="Aluvathingal J."/>
            <person name="Nadendla S."/>
            <person name="Myers T."/>
            <person name="Yan Y."/>
            <person name="Sichtig H."/>
        </authorList>
    </citation>
    <scope>NUCLEOTIDE SEQUENCE [LARGE SCALE GENOMIC DNA]</scope>
    <source>
        <strain evidence="8 10">FDAARGOS_742</strain>
    </source>
</reference>
<dbReference type="Proteomes" id="UP000427636">
    <property type="component" value="Chromosome"/>
</dbReference>
<dbReference type="PANTHER" id="PTHR30213:SF0">
    <property type="entry name" value="UPF0761 MEMBRANE PROTEIN YIHY"/>
    <property type="match status" value="1"/>
</dbReference>
<sequence length="301" mass="34942">MFIPEKNYSFYEAEPKGKLTFKKFCKEMYYRIMYDEISLLSANLSYYFILSLFPMLIVAMALTPYFNIDQKFLLDKIQSFAPGELGDFIFGMISEVLNSKSNNTLITLGIVFTLWSASNGIYGIIIAFNNAFRVRDGRIWIVTKLMSILFTVLFLVGMFLVLALVVFGKQLTYLLFHKFNLDEGFYNGWSYLSYSFPILFTFIVFVFLYIFGPNLRLKAISILPGAVFSTISWTLVSRLFGYYIDHFSSYIKTYGTIGAFMAFIMWLYITGFILILGAEINAIFHNYRVEHRVFEETHTSE</sequence>
<dbReference type="EMBL" id="CP046313">
    <property type="protein sequence ID" value="QGS08204.1"/>
    <property type="molecule type" value="Genomic_DNA"/>
</dbReference>
<evidence type="ECO:0000313" key="9">
    <source>
        <dbReference type="Proteomes" id="UP000235670"/>
    </source>
</evidence>
<dbReference type="EMBL" id="PNGT01000005">
    <property type="protein sequence ID" value="PMC52332.1"/>
    <property type="molecule type" value="Genomic_DNA"/>
</dbReference>
<accession>A0A2N6SEF8</accession>